<evidence type="ECO:0000313" key="3">
    <source>
        <dbReference type="Proteomes" id="UP000185578"/>
    </source>
</evidence>
<keyword evidence="1" id="KW-0812">Transmembrane</keyword>
<gene>
    <name evidence="2" type="ORF">BTN82_06750</name>
</gene>
<evidence type="ECO:0000313" key="2">
    <source>
        <dbReference type="EMBL" id="OLF55638.1"/>
    </source>
</evidence>
<organism evidence="2 3">
    <name type="scientific">Pseudomonas chlororaphis</name>
    <dbReference type="NCBI Taxonomy" id="587753"/>
    <lineage>
        <taxon>Bacteria</taxon>
        <taxon>Pseudomonadati</taxon>
        <taxon>Pseudomonadota</taxon>
        <taxon>Gammaproteobacteria</taxon>
        <taxon>Pseudomonadales</taxon>
        <taxon>Pseudomonadaceae</taxon>
        <taxon>Pseudomonas</taxon>
    </lineage>
</organism>
<name>A0A1Q8EV20_9PSED</name>
<dbReference type="Proteomes" id="UP000185578">
    <property type="component" value="Unassembled WGS sequence"/>
</dbReference>
<feature type="transmembrane region" description="Helical" evidence="1">
    <location>
        <begin position="28"/>
        <end position="48"/>
    </location>
</feature>
<evidence type="ECO:0000256" key="1">
    <source>
        <dbReference type="SAM" id="Phobius"/>
    </source>
</evidence>
<sequence>MMISLMAFFISPLEVIIKLPDFIFPSRVVASSLSGFILACSGIFRLMMKSTLAKHLITTAWHLSLILFLLLMILWFTIGFFSRKRR</sequence>
<protein>
    <submittedName>
        <fullName evidence="2">Uncharacterized protein</fullName>
    </submittedName>
</protein>
<keyword evidence="1" id="KW-0472">Membrane</keyword>
<dbReference type="AlphaFoldDB" id="A0A1Q8EV20"/>
<keyword evidence="1" id="KW-1133">Transmembrane helix</keyword>
<accession>A0A1Q8EV20</accession>
<feature type="transmembrane region" description="Helical" evidence="1">
    <location>
        <begin position="60"/>
        <end position="81"/>
    </location>
</feature>
<proteinExistence type="predicted"/>
<comment type="caution">
    <text evidence="2">The sequence shown here is derived from an EMBL/GenBank/DDBJ whole genome shotgun (WGS) entry which is preliminary data.</text>
</comment>
<reference evidence="2 3" key="1">
    <citation type="submission" date="2016-12" db="EMBL/GenBank/DDBJ databases">
        <authorList>
            <person name="Song W.-J."/>
            <person name="Kurnit D.M."/>
        </authorList>
    </citation>
    <scope>NUCLEOTIDE SEQUENCE [LARGE SCALE GENOMIC DNA]</scope>
    <source>
        <strain evidence="2 3">PCL1601</strain>
    </source>
</reference>
<dbReference type="EMBL" id="MSCT01000006">
    <property type="protein sequence ID" value="OLF55638.1"/>
    <property type="molecule type" value="Genomic_DNA"/>
</dbReference>